<evidence type="ECO:0000313" key="7">
    <source>
        <dbReference type="Proteomes" id="UP000594261"/>
    </source>
</evidence>
<dbReference type="GO" id="GO:0009738">
    <property type="term" value="P:abscisic acid-activated signaling pathway"/>
    <property type="evidence" value="ECO:0007669"/>
    <property type="project" value="InterPro"/>
</dbReference>
<dbReference type="GO" id="GO:0006952">
    <property type="term" value="P:defense response"/>
    <property type="evidence" value="ECO:0007669"/>
    <property type="project" value="UniProtKB-KW"/>
</dbReference>
<dbReference type="FunFam" id="3.30.530.20:FF:000007">
    <property type="entry name" value="Major pollen allergen Bet v 1-A"/>
    <property type="match status" value="1"/>
</dbReference>
<evidence type="ECO:0000259" key="5">
    <source>
        <dbReference type="SMART" id="SM01037"/>
    </source>
</evidence>
<gene>
    <name evidence="6" type="primary">LOC115992915</name>
</gene>
<reference evidence="6 7" key="1">
    <citation type="journal article" date="2016" name="G3 (Bethesda)">
        <title>First Draft Assembly and Annotation of the Genome of a California Endemic Oak Quercus lobata Nee (Fagaceae).</title>
        <authorList>
            <person name="Sork V.L."/>
            <person name="Fitz-Gibbon S.T."/>
            <person name="Puiu D."/>
            <person name="Crepeau M."/>
            <person name="Gugger P.F."/>
            <person name="Sherman R."/>
            <person name="Stevens K."/>
            <person name="Langley C.H."/>
            <person name="Pellegrini M."/>
            <person name="Salzberg S.L."/>
        </authorList>
    </citation>
    <scope>NUCLEOTIDE SEQUENCE [LARGE SCALE GENOMIC DNA]</scope>
    <source>
        <strain evidence="6 7">cv. SW786</strain>
    </source>
</reference>
<dbReference type="InterPro" id="IPR050279">
    <property type="entry name" value="Plant_def-hormone_signal"/>
</dbReference>
<keyword evidence="3 4" id="KW-0568">Pathogenesis-related protein</keyword>
<dbReference type="InterPro" id="IPR023393">
    <property type="entry name" value="START-like_dom_sf"/>
</dbReference>
<dbReference type="AlphaFoldDB" id="A0A7N2LQ55"/>
<keyword evidence="7" id="KW-1185">Reference proteome</keyword>
<dbReference type="Proteomes" id="UP000594261">
    <property type="component" value="Chromosome 5"/>
</dbReference>
<dbReference type="GO" id="GO:0005634">
    <property type="term" value="C:nucleus"/>
    <property type="evidence" value="ECO:0007669"/>
    <property type="project" value="TreeGrafter"/>
</dbReference>
<dbReference type="Gramene" id="QL05p033500:mrna">
    <property type="protein sequence ID" value="QL05p033500:mrna"/>
    <property type="gene ID" value="QL05p033500"/>
</dbReference>
<dbReference type="Pfam" id="PF00407">
    <property type="entry name" value="Bet_v_1"/>
    <property type="match status" value="1"/>
</dbReference>
<dbReference type="EnsemblPlants" id="QL05p033500:mrna">
    <property type="protein sequence ID" value="QL05p033500:mrna"/>
    <property type="gene ID" value="QL05p033500"/>
</dbReference>
<dbReference type="KEGG" id="qlo:115992915"/>
<dbReference type="GO" id="GO:0038023">
    <property type="term" value="F:signaling receptor activity"/>
    <property type="evidence" value="ECO:0007669"/>
    <property type="project" value="InterPro"/>
</dbReference>
<dbReference type="PROSITE" id="PS00451">
    <property type="entry name" value="PATHOGENESIS_BETVI"/>
    <property type="match status" value="1"/>
</dbReference>
<evidence type="ECO:0000256" key="4">
    <source>
        <dbReference type="RuleBase" id="RU000409"/>
    </source>
</evidence>
<dbReference type="Gene3D" id="3.30.530.20">
    <property type="match status" value="1"/>
</dbReference>
<dbReference type="EMBL" id="LRBV02000005">
    <property type="status" value="NOT_ANNOTATED_CDS"/>
    <property type="molecule type" value="Genomic_DNA"/>
</dbReference>
<dbReference type="OrthoDB" id="1858506at2759"/>
<dbReference type="PANTHER" id="PTHR31213">
    <property type="entry name" value="OS08G0374000 PROTEIN-RELATED"/>
    <property type="match status" value="1"/>
</dbReference>
<dbReference type="GeneID" id="115992915"/>
<sequence>MGVFTYETEVTSFIPPSKMFKAFVLDVDLLGGPLPNIVPLPQAIKNVEILEGDGGPGTIKKITFGVDSKFKYLKHKIEGIDKENFTYSYSVIEGDALMDTLEKISYEIKLTPSPNGGSICKSTCKYHTKGDIEIKEDEIKGSKERASGLFKVVESYLLANPDTYN</sequence>
<dbReference type="GO" id="GO:0010427">
    <property type="term" value="F:abscisic acid binding"/>
    <property type="evidence" value="ECO:0007669"/>
    <property type="project" value="InterPro"/>
</dbReference>
<feature type="domain" description="Bet v I/Major latex protein" evidence="5">
    <location>
        <begin position="1"/>
        <end position="160"/>
    </location>
</feature>
<dbReference type="InterPro" id="IPR000916">
    <property type="entry name" value="Bet_v_I/MLP"/>
</dbReference>
<keyword evidence="2 4" id="KW-0611">Plant defense</keyword>
<dbReference type="SUPFAM" id="SSF55961">
    <property type="entry name" value="Bet v1-like"/>
    <property type="match status" value="1"/>
</dbReference>
<dbReference type="RefSeq" id="XP_030973023.1">
    <property type="nucleotide sequence ID" value="XM_031117163.1"/>
</dbReference>
<organism evidence="6 7">
    <name type="scientific">Quercus lobata</name>
    <name type="common">Valley oak</name>
    <dbReference type="NCBI Taxonomy" id="97700"/>
    <lineage>
        <taxon>Eukaryota</taxon>
        <taxon>Viridiplantae</taxon>
        <taxon>Streptophyta</taxon>
        <taxon>Embryophyta</taxon>
        <taxon>Tracheophyta</taxon>
        <taxon>Spermatophyta</taxon>
        <taxon>Magnoliopsida</taxon>
        <taxon>eudicotyledons</taxon>
        <taxon>Gunneridae</taxon>
        <taxon>Pentapetalae</taxon>
        <taxon>rosids</taxon>
        <taxon>fabids</taxon>
        <taxon>Fagales</taxon>
        <taxon>Fagaceae</taxon>
        <taxon>Quercus</taxon>
    </lineage>
</organism>
<evidence type="ECO:0000256" key="3">
    <source>
        <dbReference type="ARBA" id="ARBA00023265"/>
    </source>
</evidence>
<reference evidence="6" key="2">
    <citation type="submission" date="2021-01" db="UniProtKB">
        <authorList>
            <consortium name="EnsemblPlants"/>
        </authorList>
    </citation>
    <scope>IDENTIFICATION</scope>
</reference>
<evidence type="ECO:0000256" key="1">
    <source>
        <dbReference type="ARBA" id="ARBA00009744"/>
    </source>
</evidence>
<dbReference type="InParanoid" id="A0A7N2LQ55"/>
<dbReference type="OMA" id="KYYTIAD"/>
<dbReference type="InterPro" id="IPR024949">
    <property type="entry name" value="Bet_v_I_allergen"/>
</dbReference>
<accession>A0A7N2LQ55</accession>
<dbReference type="CDD" id="cd07816">
    <property type="entry name" value="Bet_v1-like"/>
    <property type="match status" value="1"/>
</dbReference>
<name>A0A7N2LQ55_QUELO</name>
<dbReference type="SMART" id="SM01037">
    <property type="entry name" value="Bet_v_1"/>
    <property type="match status" value="1"/>
</dbReference>
<dbReference type="PRINTS" id="PR00634">
    <property type="entry name" value="BETALLERGEN"/>
</dbReference>
<dbReference type="GO" id="GO:0005737">
    <property type="term" value="C:cytoplasm"/>
    <property type="evidence" value="ECO:0007669"/>
    <property type="project" value="TreeGrafter"/>
</dbReference>
<evidence type="ECO:0000313" key="6">
    <source>
        <dbReference type="EnsemblPlants" id="QL05p033500:mrna"/>
    </source>
</evidence>
<comment type="similarity">
    <text evidence="1 4">Belongs to the BetVI family.</text>
</comment>
<protein>
    <recommendedName>
        <fullName evidence="5">Bet v I/Major latex protein domain-containing protein</fullName>
    </recommendedName>
</protein>
<dbReference type="GO" id="GO:0004864">
    <property type="term" value="F:protein phosphatase inhibitor activity"/>
    <property type="evidence" value="ECO:0007669"/>
    <property type="project" value="InterPro"/>
</dbReference>
<dbReference type="PANTHER" id="PTHR31213:SF55">
    <property type="entry name" value="STRESS-INDUCED PROTEIN SAM22"/>
    <property type="match status" value="1"/>
</dbReference>
<proteinExistence type="inferred from homology"/>
<evidence type="ECO:0000256" key="2">
    <source>
        <dbReference type="ARBA" id="ARBA00022821"/>
    </source>
</evidence>